<dbReference type="GO" id="GO:0016282">
    <property type="term" value="C:eukaryotic 43S preinitiation complex"/>
    <property type="evidence" value="ECO:0007669"/>
    <property type="project" value="UniProtKB-UniRule"/>
</dbReference>
<dbReference type="SMART" id="SM00232">
    <property type="entry name" value="JAB_MPN"/>
    <property type="match status" value="1"/>
</dbReference>
<dbReference type="GO" id="GO:0005852">
    <property type="term" value="C:eukaryotic translation initiation factor 3 complex"/>
    <property type="evidence" value="ECO:0007669"/>
    <property type="project" value="UniProtKB-UniRule"/>
</dbReference>
<dbReference type="AlphaFoldDB" id="A0AA88I316"/>
<evidence type="ECO:0000313" key="6">
    <source>
        <dbReference type="EMBL" id="KAK2723040.1"/>
    </source>
</evidence>
<dbReference type="GO" id="GO:0008237">
    <property type="term" value="F:metallopeptidase activity"/>
    <property type="evidence" value="ECO:0007669"/>
    <property type="project" value="InterPro"/>
</dbReference>
<dbReference type="Pfam" id="PF19445">
    <property type="entry name" value="eIF3h_C"/>
    <property type="match status" value="1"/>
</dbReference>
<name>A0AA88I316_ARTSF</name>
<comment type="caution">
    <text evidence="6">The sequence shown here is derived from an EMBL/GenBank/DDBJ whole genome shotgun (WGS) entry which is preliminary data.</text>
</comment>
<feature type="domain" description="MPN" evidence="5">
    <location>
        <begin position="16"/>
        <end position="149"/>
    </location>
</feature>
<evidence type="ECO:0000256" key="3">
    <source>
        <dbReference type="ARBA" id="ARBA00022917"/>
    </source>
</evidence>
<evidence type="ECO:0000313" key="7">
    <source>
        <dbReference type="Proteomes" id="UP001187531"/>
    </source>
</evidence>
<sequence>MAARKKQEYESFNETVQVDGLVVMKIIKHCQDEGAGAIDLAQGVLLGLASDKKLEVTNSFPFPKNLDDPSDEEQYQMDTMRLLRKVNVDHLQVGWYQSTQQGQFLTPAFLDSQYTYQTTIEDSIVLVYDPLKTSRGFLYLKAYRLTPLAVSLFKEGDLTYEGFKNTKLAFDLLYTEMKVVIHNSHLMNALLCEIDERRGPLEVPQVLDLGVSSMLEKHMRNLMDNLDEIIVEVGKFNNYQRQVQKQQLEKLKYIQKRSVENTLRQAKGEPPLPEDDIHRLFKPLPAPSRIESASFAAQSSDTCRQILSFCAQSIGKMYVAESVQENLKQ</sequence>
<comment type="subcellular location">
    <subcellularLocation>
        <location evidence="4">Cytoplasm</location>
    </subcellularLocation>
</comment>
<reference evidence="6" key="1">
    <citation type="submission" date="2023-07" db="EMBL/GenBank/DDBJ databases">
        <title>Chromosome-level genome assembly of Artemia franciscana.</title>
        <authorList>
            <person name="Jo E."/>
        </authorList>
    </citation>
    <scope>NUCLEOTIDE SEQUENCE</scope>
    <source>
        <tissue evidence="6">Whole body</tissue>
    </source>
</reference>
<dbReference type="PANTHER" id="PTHR10410">
    <property type="entry name" value="EUKARYOTIC TRANSLATION INITIATION FACTOR 3 -RELATED"/>
    <property type="match status" value="1"/>
</dbReference>
<organism evidence="6 7">
    <name type="scientific">Artemia franciscana</name>
    <name type="common">Brine shrimp</name>
    <name type="synonym">Artemia sanfranciscana</name>
    <dbReference type="NCBI Taxonomy" id="6661"/>
    <lineage>
        <taxon>Eukaryota</taxon>
        <taxon>Metazoa</taxon>
        <taxon>Ecdysozoa</taxon>
        <taxon>Arthropoda</taxon>
        <taxon>Crustacea</taxon>
        <taxon>Branchiopoda</taxon>
        <taxon>Anostraca</taxon>
        <taxon>Artemiidae</taxon>
        <taxon>Artemia</taxon>
    </lineage>
</organism>
<evidence type="ECO:0000256" key="4">
    <source>
        <dbReference type="HAMAP-Rule" id="MF_03007"/>
    </source>
</evidence>
<dbReference type="Pfam" id="PF01398">
    <property type="entry name" value="JAB"/>
    <property type="match status" value="1"/>
</dbReference>
<dbReference type="GO" id="GO:0001732">
    <property type="term" value="P:formation of cytoplasmic translation initiation complex"/>
    <property type="evidence" value="ECO:0007669"/>
    <property type="project" value="UniProtKB-UniRule"/>
</dbReference>
<evidence type="ECO:0000256" key="2">
    <source>
        <dbReference type="ARBA" id="ARBA00022540"/>
    </source>
</evidence>
<comment type="similarity">
    <text evidence="4">Belongs to the eIF-3 subunit H family.</text>
</comment>
<evidence type="ECO:0000256" key="1">
    <source>
        <dbReference type="ARBA" id="ARBA00022490"/>
    </source>
</evidence>
<dbReference type="InterPro" id="IPR027524">
    <property type="entry name" value="eIF3h"/>
</dbReference>
<proteinExistence type="inferred from homology"/>
<dbReference type="InterPro" id="IPR045810">
    <property type="entry name" value="eIF3h_C"/>
</dbReference>
<comment type="function">
    <text evidence="4">Component of the eukaryotic translation initiation factor 3 (eIF-3) complex, which is involved in protein synthesis of a specialized repertoire of mRNAs and, together with other initiation factors, stimulates binding of mRNA and methionyl-tRNAi to the 40S ribosome. The eIF-3 complex specifically targets and initiates translation of a subset of mRNAs involved in cell proliferation.</text>
</comment>
<keyword evidence="2 4" id="KW-0396">Initiation factor</keyword>
<gene>
    <name evidence="6" type="ORF">QYM36_003286</name>
</gene>
<dbReference type="Proteomes" id="UP001187531">
    <property type="component" value="Unassembled WGS sequence"/>
</dbReference>
<dbReference type="InterPro" id="IPR000555">
    <property type="entry name" value="JAMM/MPN+_dom"/>
</dbReference>
<dbReference type="InterPro" id="IPR037518">
    <property type="entry name" value="MPN"/>
</dbReference>
<dbReference type="InterPro" id="IPR050242">
    <property type="entry name" value="JAMM_MPN+_peptidase_M67A"/>
</dbReference>
<dbReference type="EMBL" id="JAVRJZ010000005">
    <property type="protein sequence ID" value="KAK2723040.1"/>
    <property type="molecule type" value="Genomic_DNA"/>
</dbReference>
<dbReference type="GO" id="GO:0033290">
    <property type="term" value="C:eukaryotic 48S preinitiation complex"/>
    <property type="evidence" value="ECO:0007669"/>
    <property type="project" value="UniProtKB-UniRule"/>
</dbReference>
<protein>
    <recommendedName>
        <fullName evidence="4">Eukaryotic translation initiation factor 3 subunit H</fullName>
        <shortName evidence="4">eIF3h</shortName>
    </recommendedName>
</protein>
<accession>A0AA88I316</accession>
<dbReference type="Gene3D" id="3.40.140.10">
    <property type="entry name" value="Cytidine Deaminase, domain 2"/>
    <property type="match status" value="1"/>
</dbReference>
<dbReference type="PROSITE" id="PS50249">
    <property type="entry name" value="MPN"/>
    <property type="match status" value="1"/>
</dbReference>
<keyword evidence="7" id="KW-1185">Reference proteome</keyword>
<dbReference type="CDD" id="cd08065">
    <property type="entry name" value="MPN_eIF3h"/>
    <property type="match status" value="1"/>
</dbReference>
<keyword evidence="3 4" id="KW-0648">Protein biosynthesis</keyword>
<comment type="subunit">
    <text evidence="4">Component of the eukaryotic translation initiation factor 3 (eIF-3) complex.</text>
</comment>
<dbReference type="HAMAP" id="MF_03007">
    <property type="entry name" value="eIF3h"/>
    <property type="match status" value="1"/>
</dbReference>
<keyword evidence="1 4" id="KW-0963">Cytoplasm</keyword>
<dbReference type="GO" id="GO:0003743">
    <property type="term" value="F:translation initiation factor activity"/>
    <property type="evidence" value="ECO:0007669"/>
    <property type="project" value="UniProtKB-UniRule"/>
</dbReference>
<evidence type="ECO:0000259" key="5">
    <source>
        <dbReference type="PROSITE" id="PS50249"/>
    </source>
</evidence>